<dbReference type="SUPFAM" id="SSF47336">
    <property type="entry name" value="ACP-like"/>
    <property type="match status" value="1"/>
</dbReference>
<evidence type="ECO:0000259" key="1">
    <source>
        <dbReference type="PROSITE" id="PS50075"/>
    </source>
</evidence>
<evidence type="ECO:0000313" key="3">
    <source>
        <dbReference type="EMBL" id="RHL27946.1"/>
    </source>
</evidence>
<reference evidence="4 5" key="1">
    <citation type="submission" date="2018-08" db="EMBL/GenBank/DDBJ databases">
        <title>A genome reference for cultivated species of the human gut microbiota.</title>
        <authorList>
            <person name="Zou Y."/>
            <person name="Xue W."/>
            <person name="Luo G."/>
        </authorList>
    </citation>
    <scope>NUCLEOTIDE SEQUENCE [LARGE SCALE GENOMIC DNA]</scope>
    <source>
        <strain evidence="3 4">AF38-24</strain>
        <strain evidence="2 5">AM30-13AC</strain>
    </source>
</reference>
<comment type="caution">
    <text evidence="3">The sequence shown here is derived from an EMBL/GenBank/DDBJ whole genome shotgun (WGS) entry which is preliminary data.</text>
</comment>
<gene>
    <name evidence="3" type="ORF">DW028_10415</name>
    <name evidence="2" type="ORF">DW775_04475</name>
</gene>
<dbReference type="InterPro" id="IPR009081">
    <property type="entry name" value="PP-bd_ACP"/>
</dbReference>
<evidence type="ECO:0000313" key="4">
    <source>
        <dbReference type="Proteomes" id="UP000283297"/>
    </source>
</evidence>
<dbReference type="InterPro" id="IPR036736">
    <property type="entry name" value="ACP-like_sf"/>
</dbReference>
<dbReference type="Proteomes" id="UP000283297">
    <property type="component" value="Unassembled WGS sequence"/>
</dbReference>
<evidence type="ECO:0000313" key="5">
    <source>
        <dbReference type="Proteomes" id="UP000284835"/>
    </source>
</evidence>
<dbReference type="EMBL" id="QSJS01000004">
    <property type="protein sequence ID" value="RHD96602.1"/>
    <property type="molecule type" value="Genomic_DNA"/>
</dbReference>
<protein>
    <recommendedName>
        <fullName evidence="1">Carrier domain-containing protein</fullName>
    </recommendedName>
</protein>
<dbReference type="EMBL" id="QRON01000006">
    <property type="protein sequence ID" value="RHL27946.1"/>
    <property type="molecule type" value="Genomic_DNA"/>
</dbReference>
<dbReference type="AlphaFoldDB" id="A0A415JV67"/>
<proteinExistence type="predicted"/>
<name>A0A415JV67_9FIRM</name>
<accession>A0A415JV67</accession>
<organism evidence="3 4">
    <name type="scientific">Agathobacter rectalis</name>
    <dbReference type="NCBI Taxonomy" id="39491"/>
    <lineage>
        <taxon>Bacteria</taxon>
        <taxon>Bacillati</taxon>
        <taxon>Bacillota</taxon>
        <taxon>Clostridia</taxon>
        <taxon>Lachnospirales</taxon>
        <taxon>Lachnospiraceae</taxon>
        <taxon>Agathobacter</taxon>
    </lineage>
</organism>
<sequence>MSREDVLKKVINIYSDIVEENTGERPIVEENTVISREDGFDSLGIVDFFVAVEEECGVDLEDSIVQIREASVIENLVDIIYGRILG</sequence>
<feature type="domain" description="Carrier" evidence="1">
    <location>
        <begin position="1"/>
        <end position="84"/>
    </location>
</feature>
<dbReference type="RefSeq" id="WP_055164657.1">
    <property type="nucleotide sequence ID" value="NZ_JADNCL010000003.1"/>
</dbReference>
<evidence type="ECO:0000313" key="2">
    <source>
        <dbReference type="EMBL" id="RHD96602.1"/>
    </source>
</evidence>
<dbReference type="PROSITE" id="PS50075">
    <property type="entry name" value="CARRIER"/>
    <property type="match status" value="1"/>
</dbReference>
<dbReference type="Proteomes" id="UP000284835">
    <property type="component" value="Unassembled WGS sequence"/>
</dbReference>
<dbReference type="Gene3D" id="1.10.1200.10">
    <property type="entry name" value="ACP-like"/>
    <property type="match status" value="1"/>
</dbReference>